<dbReference type="EMBL" id="JBHSDJ010000029">
    <property type="protein sequence ID" value="MFC4247354.1"/>
    <property type="molecule type" value="Genomic_DNA"/>
</dbReference>
<dbReference type="AlphaFoldDB" id="A0ABD5NZ36"/>
<name>A0ABD5NZ36_9EURY</name>
<reference evidence="2 3" key="1">
    <citation type="journal article" date="2014" name="Int. J. Syst. Evol. Microbiol.">
        <title>Complete genome sequence of Corynebacterium casei LMG S-19264T (=DSM 44701T), isolated from a smear-ripened cheese.</title>
        <authorList>
            <consortium name="US DOE Joint Genome Institute (JGI-PGF)"/>
            <person name="Walter F."/>
            <person name="Albersmeier A."/>
            <person name="Kalinowski J."/>
            <person name="Ruckert C."/>
        </authorList>
    </citation>
    <scope>NUCLEOTIDE SEQUENCE [LARGE SCALE GENOMIC DNA]</scope>
    <source>
        <strain evidence="2 3">IBRC-M 10912</strain>
    </source>
</reference>
<keyword evidence="1" id="KW-0812">Transmembrane</keyword>
<evidence type="ECO:0000313" key="2">
    <source>
        <dbReference type="EMBL" id="MFC4247354.1"/>
    </source>
</evidence>
<comment type="caution">
    <text evidence="2">The sequence shown here is derived from an EMBL/GenBank/DDBJ whole genome shotgun (WGS) entry which is preliminary data.</text>
</comment>
<sequence>MEFGSSVTTVAFWLGALLPLLYLPVFVVGIDSITALTSFLALLTIHVVALVVGHDYPETRSR</sequence>
<organism evidence="2 3">
    <name type="scientific">Natribaculum luteum</name>
    <dbReference type="NCBI Taxonomy" id="1586232"/>
    <lineage>
        <taxon>Archaea</taxon>
        <taxon>Methanobacteriati</taxon>
        <taxon>Methanobacteriota</taxon>
        <taxon>Stenosarchaea group</taxon>
        <taxon>Halobacteria</taxon>
        <taxon>Halobacteriales</taxon>
        <taxon>Natrialbaceae</taxon>
        <taxon>Natribaculum</taxon>
    </lineage>
</organism>
<keyword evidence="1" id="KW-0472">Membrane</keyword>
<feature type="transmembrane region" description="Helical" evidence="1">
    <location>
        <begin position="33"/>
        <end position="52"/>
    </location>
</feature>
<dbReference type="RefSeq" id="WP_246966021.1">
    <property type="nucleotide sequence ID" value="NZ_CP095397.1"/>
</dbReference>
<accession>A0ABD5NZ36</accession>
<evidence type="ECO:0008006" key="4">
    <source>
        <dbReference type="Google" id="ProtNLM"/>
    </source>
</evidence>
<dbReference type="Pfam" id="PF26071">
    <property type="entry name" value="DUF8028"/>
    <property type="match status" value="1"/>
</dbReference>
<keyword evidence="1" id="KW-1133">Transmembrane helix</keyword>
<protein>
    <recommendedName>
        <fullName evidence="4">Cytochrome-ba3 oxidase subunit</fullName>
    </recommendedName>
</protein>
<dbReference type="GeneID" id="71853997"/>
<feature type="transmembrane region" description="Helical" evidence="1">
    <location>
        <begin position="7"/>
        <end position="27"/>
    </location>
</feature>
<gene>
    <name evidence="2" type="ORF">ACFOZ7_10135</name>
</gene>
<proteinExistence type="predicted"/>
<dbReference type="Proteomes" id="UP001595821">
    <property type="component" value="Unassembled WGS sequence"/>
</dbReference>
<dbReference type="InterPro" id="IPR058341">
    <property type="entry name" value="DUF8028"/>
</dbReference>
<evidence type="ECO:0000313" key="3">
    <source>
        <dbReference type="Proteomes" id="UP001595821"/>
    </source>
</evidence>
<evidence type="ECO:0000256" key="1">
    <source>
        <dbReference type="SAM" id="Phobius"/>
    </source>
</evidence>